<dbReference type="NCBIfam" id="TIGR01885">
    <property type="entry name" value="Orn_aminotrans"/>
    <property type="match status" value="1"/>
</dbReference>
<evidence type="ECO:0000256" key="11">
    <source>
        <dbReference type="RuleBase" id="RU003560"/>
    </source>
</evidence>
<dbReference type="OrthoDB" id="425114at2759"/>
<keyword evidence="6 12" id="KW-0808">Transferase</keyword>
<dbReference type="Proteomes" id="UP000693970">
    <property type="component" value="Unassembled WGS sequence"/>
</dbReference>
<dbReference type="GO" id="GO:0004587">
    <property type="term" value="F:ornithine aminotransferase activity"/>
    <property type="evidence" value="ECO:0007669"/>
    <property type="project" value="UniProtKB-EC"/>
</dbReference>
<evidence type="ECO:0000256" key="3">
    <source>
        <dbReference type="ARBA" id="ARBA00008954"/>
    </source>
</evidence>
<dbReference type="PANTHER" id="PTHR11986">
    <property type="entry name" value="AMINOTRANSFERASE CLASS III"/>
    <property type="match status" value="1"/>
</dbReference>
<evidence type="ECO:0000256" key="6">
    <source>
        <dbReference type="ARBA" id="ARBA00022679"/>
    </source>
</evidence>
<evidence type="ECO:0000256" key="1">
    <source>
        <dbReference type="ARBA" id="ARBA00001933"/>
    </source>
</evidence>
<comment type="catalytic activity">
    <reaction evidence="8 12">
        <text>a 2-oxocarboxylate + L-ornithine = L-glutamate 5-semialdehyde + an L-alpha-amino acid</text>
        <dbReference type="Rhea" id="RHEA:13877"/>
        <dbReference type="ChEBI" id="CHEBI:35179"/>
        <dbReference type="ChEBI" id="CHEBI:46911"/>
        <dbReference type="ChEBI" id="CHEBI:58066"/>
        <dbReference type="ChEBI" id="CHEBI:59869"/>
        <dbReference type="EC" id="2.6.1.13"/>
    </reaction>
</comment>
<proteinExistence type="inferred from homology"/>
<evidence type="ECO:0000256" key="7">
    <source>
        <dbReference type="ARBA" id="ARBA00022898"/>
    </source>
</evidence>
<comment type="caution">
    <text evidence="13">The sequence shown here is derived from an EMBL/GenBank/DDBJ whole genome shotgun (WGS) entry which is preliminary data.</text>
</comment>
<dbReference type="PROSITE" id="PS00600">
    <property type="entry name" value="AA_TRANSFER_CLASS_3"/>
    <property type="match status" value="1"/>
</dbReference>
<comment type="similarity">
    <text evidence="3 11">Belongs to the class-III pyridoxal-phosphate-dependent aminotransferase family.</text>
</comment>
<dbReference type="FunFam" id="3.90.1150.10:FF:000152">
    <property type="entry name" value="Ornithine aminotransferase"/>
    <property type="match status" value="1"/>
</dbReference>
<dbReference type="InterPro" id="IPR005814">
    <property type="entry name" value="Aminotrans_3"/>
</dbReference>
<dbReference type="InterPro" id="IPR050103">
    <property type="entry name" value="Class-III_PLP-dep_AT"/>
</dbReference>
<evidence type="ECO:0000256" key="5">
    <source>
        <dbReference type="ARBA" id="ARBA00022576"/>
    </source>
</evidence>
<comment type="catalytic activity">
    <reaction evidence="9">
        <text>L-ornithine + 2-oxoglutarate = L-glutamate 5-semialdehyde + L-glutamate</text>
        <dbReference type="Rhea" id="RHEA:25160"/>
        <dbReference type="ChEBI" id="CHEBI:16810"/>
        <dbReference type="ChEBI" id="CHEBI:29985"/>
        <dbReference type="ChEBI" id="CHEBI:46911"/>
        <dbReference type="ChEBI" id="CHEBI:58066"/>
        <dbReference type="EC" id="2.6.1.13"/>
    </reaction>
    <physiologicalReaction direction="left-to-right" evidence="9">
        <dbReference type="Rhea" id="RHEA:25161"/>
    </physiologicalReaction>
</comment>
<gene>
    <name evidence="13" type="ORF">IV203_029605</name>
</gene>
<reference evidence="13" key="2">
    <citation type="submission" date="2021-04" db="EMBL/GenBank/DDBJ databases">
        <authorList>
            <person name="Podell S."/>
        </authorList>
    </citation>
    <scope>NUCLEOTIDE SEQUENCE</scope>
    <source>
        <strain evidence="13">Hildebrandi</strain>
    </source>
</reference>
<organism evidence="13 14">
    <name type="scientific">Nitzschia inconspicua</name>
    <dbReference type="NCBI Taxonomy" id="303405"/>
    <lineage>
        <taxon>Eukaryota</taxon>
        <taxon>Sar</taxon>
        <taxon>Stramenopiles</taxon>
        <taxon>Ochrophyta</taxon>
        <taxon>Bacillariophyta</taxon>
        <taxon>Bacillariophyceae</taxon>
        <taxon>Bacillariophycidae</taxon>
        <taxon>Bacillariales</taxon>
        <taxon>Bacillariaceae</taxon>
        <taxon>Nitzschia</taxon>
    </lineage>
</organism>
<evidence type="ECO:0000313" key="13">
    <source>
        <dbReference type="EMBL" id="KAG7366935.1"/>
    </source>
</evidence>
<dbReference type="InterPro" id="IPR010164">
    <property type="entry name" value="Orn_aminotrans"/>
</dbReference>
<dbReference type="EMBL" id="JAGRRH010000007">
    <property type="protein sequence ID" value="KAG7366935.1"/>
    <property type="molecule type" value="Genomic_DNA"/>
</dbReference>
<dbReference type="Pfam" id="PF00202">
    <property type="entry name" value="Aminotran_3"/>
    <property type="match status" value="1"/>
</dbReference>
<dbReference type="GO" id="GO:0042802">
    <property type="term" value="F:identical protein binding"/>
    <property type="evidence" value="ECO:0007669"/>
    <property type="project" value="TreeGrafter"/>
</dbReference>
<dbReference type="PANTHER" id="PTHR11986:SF18">
    <property type="entry name" value="ORNITHINE AMINOTRANSFERASE, MITOCHONDRIAL"/>
    <property type="match status" value="1"/>
</dbReference>
<evidence type="ECO:0000256" key="8">
    <source>
        <dbReference type="ARBA" id="ARBA00051265"/>
    </source>
</evidence>
<evidence type="ECO:0000313" key="14">
    <source>
        <dbReference type="Proteomes" id="UP000693970"/>
    </source>
</evidence>
<protein>
    <recommendedName>
        <fullName evidence="10 12">Ornithine aminotransferase</fullName>
        <ecNumber evidence="4 12">2.6.1.13</ecNumber>
    </recommendedName>
</protein>
<keyword evidence="14" id="KW-1185">Reference proteome</keyword>
<dbReference type="PIRSF" id="PIRSF000521">
    <property type="entry name" value="Transaminase_4ab_Lys_Orn"/>
    <property type="match status" value="1"/>
</dbReference>
<keyword evidence="7 11" id="KW-0663">Pyridoxal phosphate</keyword>
<comment type="cofactor">
    <cofactor evidence="1 12">
        <name>pyridoxal 5'-phosphate</name>
        <dbReference type="ChEBI" id="CHEBI:597326"/>
    </cofactor>
</comment>
<comment type="pathway">
    <text evidence="2 12">Amino-acid biosynthesis; L-proline biosynthesis; L-glutamate 5-semialdehyde from L-ornithine: step 1/1.</text>
</comment>
<dbReference type="CDD" id="cd00610">
    <property type="entry name" value="OAT_like"/>
    <property type="match status" value="1"/>
</dbReference>
<keyword evidence="5 12" id="KW-0032">Aminotransferase</keyword>
<dbReference type="GO" id="GO:0019544">
    <property type="term" value="P:L-arginine catabolic process to L-glutamate"/>
    <property type="evidence" value="ECO:0007669"/>
    <property type="project" value="TreeGrafter"/>
</dbReference>
<name>A0A9K3LQY3_9STRA</name>
<evidence type="ECO:0000256" key="12">
    <source>
        <dbReference type="RuleBase" id="RU365036"/>
    </source>
</evidence>
<dbReference type="FunFam" id="3.40.640.10:FF:000011">
    <property type="entry name" value="Ornithine aminotransferase"/>
    <property type="match status" value="1"/>
</dbReference>
<dbReference type="GO" id="GO:0005737">
    <property type="term" value="C:cytoplasm"/>
    <property type="evidence" value="ECO:0007669"/>
    <property type="project" value="TreeGrafter"/>
</dbReference>
<dbReference type="InterPro" id="IPR049704">
    <property type="entry name" value="Aminotrans_3_PPA_site"/>
</dbReference>
<dbReference type="GO" id="GO:0030170">
    <property type="term" value="F:pyridoxal phosphate binding"/>
    <property type="evidence" value="ECO:0007669"/>
    <property type="project" value="InterPro"/>
</dbReference>
<evidence type="ECO:0000256" key="10">
    <source>
        <dbReference type="ARBA" id="ARBA00073894"/>
    </source>
</evidence>
<dbReference type="EC" id="2.6.1.13" evidence="4 12"/>
<reference evidence="13" key="1">
    <citation type="journal article" date="2021" name="Sci. Rep.">
        <title>Diploid genomic architecture of Nitzschia inconspicua, an elite biomass production diatom.</title>
        <authorList>
            <person name="Oliver A."/>
            <person name="Podell S."/>
            <person name="Pinowska A."/>
            <person name="Traller J.C."/>
            <person name="Smith S.R."/>
            <person name="McClure R."/>
            <person name="Beliaev A."/>
            <person name="Bohutskyi P."/>
            <person name="Hill E.A."/>
            <person name="Rabines A."/>
            <person name="Zheng H."/>
            <person name="Allen L.Z."/>
            <person name="Kuo A."/>
            <person name="Grigoriev I.V."/>
            <person name="Allen A.E."/>
            <person name="Hazlebeck D."/>
            <person name="Allen E.E."/>
        </authorList>
    </citation>
    <scope>NUCLEOTIDE SEQUENCE</scope>
    <source>
        <strain evidence="13">Hildebrandi</strain>
    </source>
</reference>
<accession>A0A9K3LQY3</accession>
<evidence type="ECO:0000256" key="9">
    <source>
        <dbReference type="ARBA" id="ARBA00051944"/>
    </source>
</evidence>
<sequence length="448" mass="48596">MIKSIFQKALRNQQGVVCRRLKSSAASVFGGGSNLSSKECMSLEEKYGAHNYHPLPVVLAKGQDTKVWDVDGKEYFDFLSAYSAVNQGHCHPKIIGALIDQAETLTLTSRAFHNDALGEYCEFVTNYFGMDRVLPMNTGVEGGETAVKLARKWGYEVKGIAPNKARVLFANNNFWGRTLAAISSSNDPTAYNHFGPYMPGFSSVPYNDLGSLEMEFQKDAENIAAFMVEPIQGEAGVMVPDDGYMKKVKQLCEQYNVLLIADEVQTGLCRTGYRLAVDHDGILPDILVLGKALSGGVLPVSAVLAKDEVMLTLHPGEHGSTYGGNPLACKVATAALEVLRDEKLAENAQVRGEQLRNGLESMVGSTSIEKVRGRGLLNAVIINQPKGGYGDTGKAFDICLKMAEHGLLAKPTHGNIIRLAPPLTITEQDIDQCLGIIEKSVREVDAKV</sequence>
<dbReference type="AlphaFoldDB" id="A0A9K3LQY3"/>
<evidence type="ECO:0000256" key="4">
    <source>
        <dbReference type="ARBA" id="ARBA00012924"/>
    </source>
</evidence>
<dbReference type="GO" id="GO:0010121">
    <property type="term" value="P:L-arginine catabolic process to proline via ornithine"/>
    <property type="evidence" value="ECO:0007669"/>
    <property type="project" value="TreeGrafter"/>
</dbReference>
<evidence type="ECO:0000256" key="2">
    <source>
        <dbReference type="ARBA" id="ARBA00004998"/>
    </source>
</evidence>